<gene>
    <name evidence="4" type="ORF">Esi_0127_0077</name>
</gene>
<evidence type="ECO:0000313" key="5">
    <source>
        <dbReference type="Proteomes" id="UP000002630"/>
    </source>
</evidence>
<feature type="signal peptide" evidence="2">
    <location>
        <begin position="1"/>
        <end position="22"/>
    </location>
</feature>
<feature type="region of interest" description="Disordered" evidence="1">
    <location>
        <begin position="223"/>
        <end position="277"/>
    </location>
</feature>
<keyword evidence="5" id="KW-1185">Reference proteome</keyword>
<dbReference type="Proteomes" id="UP000002630">
    <property type="component" value="Linkage Group LG04"/>
</dbReference>
<evidence type="ECO:0000256" key="1">
    <source>
        <dbReference type="SAM" id="MobiDB-lite"/>
    </source>
</evidence>
<reference evidence="4 5" key="1">
    <citation type="journal article" date="2010" name="Nature">
        <title>The Ectocarpus genome and the independent evolution of multicellularity in brown algae.</title>
        <authorList>
            <person name="Cock J.M."/>
            <person name="Sterck L."/>
            <person name="Rouze P."/>
            <person name="Scornet D."/>
            <person name="Allen A.E."/>
            <person name="Amoutzias G."/>
            <person name="Anthouard V."/>
            <person name="Artiguenave F."/>
            <person name="Aury J.M."/>
            <person name="Badger J.H."/>
            <person name="Beszteri B."/>
            <person name="Billiau K."/>
            <person name="Bonnet E."/>
            <person name="Bothwell J.H."/>
            <person name="Bowler C."/>
            <person name="Boyen C."/>
            <person name="Brownlee C."/>
            <person name="Carrano C.J."/>
            <person name="Charrier B."/>
            <person name="Cho G.Y."/>
            <person name="Coelho S.M."/>
            <person name="Collen J."/>
            <person name="Corre E."/>
            <person name="Da Silva C."/>
            <person name="Delage L."/>
            <person name="Delaroque N."/>
            <person name="Dittami S.M."/>
            <person name="Doulbeau S."/>
            <person name="Elias M."/>
            <person name="Farnham G."/>
            <person name="Gachon C.M."/>
            <person name="Gschloessl B."/>
            <person name="Heesch S."/>
            <person name="Jabbari K."/>
            <person name="Jubin C."/>
            <person name="Kawai H."/>
            <person name="Kimura K."/>
            <person name="Kloareg B."/>
            <person name="Kupper F.C."/>
            <person name="Lang D."/>
            <person name="Le Bail A."/>
            <person name="Leblanc C."/>
            <person name="Lerouge P."/>
            <person name="Lohr M."/>
            <person name="Lopez P.J."/>
            <person name="Martens C."/>
            <person name="Maumus F."/>
            <person name="Michel G."/>
            <person name="Miranda-Saavedra D."/>
            <person name="Morales J."/>
            <person name="Moreau H."/>
            <person name="Motomura T."/>
            <person name="Nagasato C."/>
            <person name="Napoli C.A."/>
            <person name="Nelson D.R."/>
            <person name="Nyvall-Collen P."/>
            <person name="Peters A.F."/>
            <person name="Pommier C."/>
            <person name="Potin P."/>
            <person name="Poulain J."/>
            <person name="Quesneville H."/>
            <person name="Read B."/>
            <person name="Rensing S.A."/>
            <person name="Ritter A."/>
            <person name="Rousvoal S."/>
            <person name="Samanta M."/>
            <person name="Samson G."/>
            <person name="Schroeder D.C."/>
            <person name="Segurens B."/>
            <person name="Strittmatter M."/>
            <person name="Tonon T."/>
            <person name="Tregear J.W."/>
            <person name="Valentin K."/>
            <person name="von Dassow P."/>
            <person name="Yamagishi T."/>
            <person name="Van de Peer Y."/>
            <person name="Wincker P."/>
        </authorList>
    </citation>
    <scope>NUCLEOTIDE SEQUENCE [LARGE SCALE GENOMIC DNA]</scope>
    <source>
        <strain evidence="5">Ec32 / CCAP1310/4</strain>
    </source>
</reference>
<dbReference type="EMBL" id="FN647916">
    <property type="protein sequence ID" value="CBJ28987.1"/>
    <property type="molecule type" value="Genomic_DNA"/>
</dbReference>
<keyword evidence="2" id="KW-0732">Signal</keyword>
<evidence type="ECO:0000256" key="2">
    <source>
        <dbReference type="SAM" id="SignalP"/>
    </source>
</evidence>
<dbReference type="EMBL" id="FN649729">
    <property type="protein sequence ID" value="CBJ28987.1"/>
    <property type="molecule type" value="Genomic_DNA"/>
</dbReference>
<protein>
    <submittedName>
        <fullName evidence="4">Ferric reductase</fullName>
    </submittedName>
</protein>
<sequence>MISSSLKAAALALLAGAHVGVSQFTDSCDASAVDGYDFEVMPEDGYEIRWTLNNDTKMIAIQMVTSSVAWAGIGFPSVDLDLVGSDVIIGLPDNSSVLEYEVLGETAEEVVVFEQQDITEASIVQADGSTTLSFIRPLSPGGNKQNISYVAGDATKLIFGQGADNELGVISDVTWSGMRVDLYCGTGGIAALARTPAPTVVGGGTGETPAPTLAPTAAAVAENGAADGETPAPTPADGDRGITTTDGETPSPSAEADGVPATEGPTTEAGGQGDSDGAFHAAAGAGWAAMAAAATGVATVLAALSL</sequence>
<dbReference type="InParanoid" id="D7FJ77"/>
<dbReference type="InterPro" id="IPR005018">
    <property type="entry name" value="DOMON_domain"/>
</dbReference>
<dbReference type="OrthoDB" id="188511at2759"/>
<feature type="chain" id="PRO_5003095479" evidence="2">
    <location>
        <begin position="23"/>
        <end position="306"/>
    </location>
</feature>
<dbReference type="Pfam" id="PF03351">
    <property type="entry name" value="DOMON"/>
    <property type="match status" value="1"/>
</dbReference>
<feature type="domain" description="DOMON" evidence="3">
    <location>
        <begin position="44"/>
        <end position="162"/>
    </location>
</feature>
<evidence type="ECO:0000259" key="3">
    <source>
        <dbReference type="PROSITE" id="PS50836"/>
    </source>
</evidence>
<dbReference type="AlphaFoldDB" id="D7FJ77"/>
<proteinExistence type="predicted"/>
<accession>D7FJ77</accession>
<name>D7FJ77_ECTSI</name>
<organism evidence="4 5">
    <name type="scientific">Ectocarpus siliculosus</name>
    <name type="common">Brown alga</name>
    <name type="synonym">Conferva siliculosa</name>
    <dbReference type="NCBI Taxonomy" id="2880"/>
    <lineage>
        <taxon>Eukaryota</taxon>
        <taxon>Sar</taxon>
        <taxon>Stramenopiles</taxon>
        <taxon>Ochrophyta</taxon>
        <taxon>PX clade</taxon>
        <taxon>Phaeophyceae</taxon>
        <taxon>Ectocarpales</taxon>
        <taxon>Ectocarpaceae</taxon>
        <taxon>Ectocarpus</taxon>
    </lineage>
</organism>
<evidence type="ECO:0000313" key="4">
    <source>
        <dbReference type="EMBL" id="CBJ28987.1"/>
    </source>
</evidence>
<dbReference type="CDD" id="cd09631">
    <property type="entry name" value="DOMON_DOH"/>
    <property type="match status" value="1"/>
</dbReference>
<feature type="compositionally biased region" description="Polar residues" evidence="1">
    <location>
        <begin position="242"/>
        <end position="252"/>
    </location>
</feature>
<dbReference type="PROSITE" id="PS50836">
    <property type="entry name" value="DOMON"/>
    <property type="match status" value="1"/>
</dbReference>
<dbReference type="InterPro" id="IPR045266">
    <property type="entry name" value="DOH_DOMON"/>
</dbReference>